<dbReference type="RefSeq" id="WP_207542026.1">
    <property type="nucleotide sequence ID" value="NZ_JAFNAA010000007.1"/>
</dbReference>
<keyword evidence="3" id="KW-0997">Cell inner membrane</keyword>
<protein>
    <submittedName>
        <fullName evidence="10">YdcF family protein</fullName>
    </submittedName>
</protein>
<feature type="compositionally biased region" description="Low complexity" evidence="8">
    <location>
        <begin position="222"/>
        <end position="238"/>
    </location>
</feature>
<evidence type="ECO:0000256" key="1">
    <source>
        <dbReference type="ARBA" id="ARBA00004377"/>
    </source>
</evidence>
<dbReference type="EMBL" id="JAFNAA010000007">
    <property type="protein sequence ID" value="MBO1108248.1"/>
    <property type="molecule type" value="Genomic_DNA"/>
</dbReference>
<evidence type="ECO:0000256" key="5">
    <source>
        <dbReference type="ARBA" id="ARBA00022989"/>
    </source>
</evidence>
<dbReference type="AlphaFoldDB" id="A0A8I1W691"/>
<dbReference type="Proteomes" id="UP000664658">
    <property type="component" value="Unassembled WGS sequence"/>
</dbReference>
<reference evidence="10" key="1">
    <citation type="submission" date="2021-03" db="EMBL/GenBank/DDBJ databases">
        <title>Plesiomonas shigelloides zfcc0051, isolated from zebrafish feces.</title>
        <authorList>
            <person name="Vanderhoek Z."/>
            <person name="Gaulke C."/>
        </authorList>
    </citation>
    <scope>NUCLEOTIDE SEQUENCE</scope>
    <source>
        <strain evidence="10">Zfcc0051</strain>
    </source>
</reference>
<dbReference type="PANTHER" id="PTHR30336:SF0">
    <property type="entry name" value="PROTEIN SANA"/>
    <property type="match status" value="1"/>
</dbReference>
<dbReference type="InterPro" id="IPR003848">
    <property type="entry name" value="DUF218"/>
</dbReference>
<keyword evidence="2" id="KW-1003">Cell membrane</keyword>
<evidence type="ECO:0000256" key="4">
    <source>
        <dbReference type="ARBA" id="ARBA00022692"/>
    </source>
</evidence>
<evidence type="ECO:0000256" key="8">
    <source>
        <dbReference type="SAM" id="MobiDB-lite"/>
    </source>
</evidence>
<comment type="caution">
    <text evidence="10">The sequence shown here is derived from an EMBL/GenBank/DDBJ whole genome shotgun (WGS) entry which is preliminary data.</text>
</comment>
<evidence type="ECO:0000256" key="6">
    <source>
        <dbReference type="ARBA" id="ARBA00023136"/>
    </source>
</evidence>
<feature type="compositionally biased region" description="Low complexity" evidence="8">
    <location>
        <begin position="270"/>
        <end position="295"/>
    </location>
</feature>
<feature type="domain" description="DUF218" evidence="9">
    <location>
        <begin position="49"/>
        <end position="176"/>
    </location>
</feature>
<evidence type="ECO:0000256" key="2">
    <source>
        <dbReference type="ARBA" id="ARBA00022475"/>
    </source>
</evidence>
<feature type="compositionally biased region" description="Polar residues" evidence="8">
    <location>
        <begin position="244"/>
        <end position="261"/>
    </location>
</feature>
<name>A0A8I1W691_PLESH</name>
<feature type="compositionally biased region" description="Basic and acidic residues" evidence="8">
    <location>
        <begin position="297"/>
        <end position="324"/>
    </location>
</feature>
<dbReference type="PANTHER" id="PTHR30336">
    <property type="entry name" value="INNER MEMBRANE PROTEIN, PROBABLE PERMEASE"/>
    <property type="match status" value="1"/>
</dbReference>
<accession>A0A8I1W691</accession>
<evidence type="ECO:0000313" key="11">
    <source>
        <dbReference type="Proteomes" id="UP000664658"/>
    </source>
</evidence>
<evidence type="ECO:0000256" key="7">
    <source>
        <dbReference type="ARBA" id="ARBA00037355"/>
    </source>
</evidence>
<dbReference type="InterPro" id="IPR051599">
    <property type="entry name" value="Cell_Envelope_Assoc"/>
</dbReference>
<keyword evidence="5" id="KW-1133">Transmembrane helix</keyword>
<dbReference type="Pfam" id="PF02698">
    <property type="entry name" value="DUF218"/>
    <property type="match status" value="1"/>
</dbReference>
<organism evidence="10 11">
    <name type="scientific">Plesiomonas shigelloides</name>
    <name type="common">Aeromonas shigelloides</name>
    <dbReference type="NCBI Taxonomy" id="703"/>
    <lineage>
        <taxon>Bacteria</taxon>
        <taxon>Pseudomonadati</taxon>
        <taxon>Pseudomonadota</taxon>
        <taxon>Gammaproteobacteria</taxon>
        <taxon>Enterobacterales</taxon>
        <taxon>Enterobacteriaceae</taxon>
        <taxon>Plesiomonas</taxon>
    </lineage>
</organism>
<comment type="function">
    <text evidence="7">Participates in the barrier function of the cell envelope.</text>
</comment>
<keyword evidence="4" id="KW-0812">Transmembrane</keyword>
<comment type="subcellular location">
    <subcellularLocation>
        <location evidence="1">Cell inner membrane</location>
        <topology evidence="1">Single-pass membrane protein</topology>
    </subcellularLocation>
</comment>
<evidence type="ECO:0000313" key="10">
    <source>
        <dbReference type="EMBL" id="MBO1108248.1"/>
    </source>
</evidence>
<dbReference type="CDD" id="cd06259">
    <property type="entry name" value="YdcF-like"/>
    <property type="match status" value="1"/>
</dbReference>
<evidence type="ECO:0000256" key="3">
    <source>
        <dbReference type="ARBA" id="ARBA00022519"/>
    </source>
</evidence>
<proteinExistence type="predicted"/>
<sequence length="324" mass="35753">MWRKSLRYVVFLTLCAAFALVLLDRGISWWFADSIYENPQDLPETPIGLVLGTSKYVSTGVLNNFYTHRIEGAAALYHLGKVKRLLVSGDNALISYNEPRNMRRDLIKAGVPPQAIVLDFAGFRTLDSVVRAKKVFDAEKFIIITQRFHCERALLIAHHYDINAVCYAVPMPDDYIKTRVREVFARLAAVSDLYLLRSQPRFLGPKEPIPEGDVVIPPPKETAPATETAPTTETTPPAALLPDNSHNVGNNLDHSADSKPSTEPVPVALPVPAQSQSQAVAPSVSSSVKPVTPTPEQGKEAQTKPEVEAKSETHKDNTTEKEKH</sequence>
<keyword evidence="6" id="KW-0472">Membrane</keyword>
<gene>
    <name evidence="10" type="ORF">J2R62_08430</name>
</gene>
<dbReference type="GO" id="GO:0005886">
    <property type="term" value="C:plasma membrane"/>
    <property type="evidence" value="ECO:0007669"/>
    <property type="project" value="UniProtKB-SubCell"/>
</dbReference>
<feature type="region of interest" description="Disordered" evidence="8">
    <location>
        <begin position="206"/>
        <end position="324"/>
    </location>
</feature>
<evidence type="ECO:0000259" key="9">
    <source>
        <dbReference type="Pfam" id="PF02698"/>
    </source>
</evidence>